<evidence type="ECO:0000313" key="2">
    <source>
        <dbReference type="Proteomes" id="UP000237000"/>
    </source>
</evidence>
<sequence length="64" mass="7064">IHRIELQSHLVRESVGKLVRGEARELANGAGLQAASNLLLCRYTYIQLLVLSYKATSAHPSLSF</sequence>
<proteinExistence type="predicted"/>
<dbReference type="EMBL" id="JXTC01000247">
    <property type="protein sequence ID" value="PON77131.1"/>
    <property type="molecule type" value="Genomic_DNA"/>
</dbReference>
<dbReference type="AlphaFoldDB" id="A0A2P5DV21"/>
<name>A0A2P5DV21_TREOI</name>
<evidence type="ECO:0000313" key="1">
    <source>
        <dbReference type="EMBL" id="PON77131.1"/>
    </source>
</evidence>
<reference evidence="2" key="1">
    <citation type="submission" date="2016-06" db="EMBL/GenBank/DDBJ databases">
        <title>Parallel loss of symbiosis genes in relatives of nitrogen-fixing non-legume Parasponia.</title>
        <authorList>
            <person name="Van Velzen R."/>
            <person name="Holmer R."/>
            <person name="Bu F."/>
            <person name="Rutten L."/>
            <person name="Van Zeijl A."/>
            <person name="Liu W."/>
            <person name="Santuari L."/>
            <person name="Cao Q."/>
            <person name="Sharma T."/>
            <person name="Shen D."/>
            <person name="Roswanjaya Y."/>
            <person name="Wardhani T."/>
            <person name="Kalhor M.S."/>
            <person name="Jansen J."/>
            <person name="Van den Hoogen J."/>
            <person name="Gungor B."/>
            <person name="Hartog M."/>
            <person name="Hontelez J."/>
            <person name="Verver J."/>
            <person name="Yang W.-C."/>
            <person name="Schijlen E."/>
            <person name="Repin R."/>
            <person name="Schilthuizen M."/>
            <person name="Schranz E."/>
            <person name="Heidstra R."/>
            <person name="Miyata K."/>
            <person name="Fedorova E."/>
            <person name="Kohlen W."/>
            <person name="Bisseling T."/>
            <person name="Smit S."/>
            <person name="Geurts R."/>
        </authorList>
    </citation>
    <scope>NUCLEOTIDE SEQUENCE [LARGE SCALE GENOMIC DNA]</scope>
    <source>
        <strain evidence="2">cv. RG33-2</strain>
    </source>
</reference>
<comment type="caution">
    <text evidence="1">The sequence shown here is derived from an EMBL/GenBank/DDBJ whole genome shotgun (WGS) entry which is preliminary data.</text>
</comment>
<feature type="non-terminal residue" evidence="1">
    <location>
        <position position="1"/>
    </location>
</feature>
<organism evidence="1 2">
    <name type="scientific">Trema orientale</name>
    <name type="common">Charcoal tree</name>
    <name type="synonym">Celtis orientalis</name>
    <dbReference type="NCBI Taxonomy" id="63057"/>
    <lineage>
        <taxon>Eukaryota</taxon>
        <taxon>Viridiplantae</taxon>
        <taxon>Streptophyta</taxon>
        <taxon>Embryophyta</taxon>
        <taxon>Tracheophyta</taxon>
        <taxon>Spermatophyta</taxon>
        <taxon>Magnoliopsida</taxon>
        <taxon>eudicotyledons</taxon>
        <taxon>Gunneridae</taxon>
        <taxon>Pentapetalae</taxon>
        <taxon>rosids</taxon>
        <taxon>fabids</taxon>
        <taxon>Rosales</taxon>
        <taxon>Cannabaceae</taxon>
        <taxon>Trema</taxon>
    </lineage>
</organism>
<dbReference type="InParanoid" id="A0A2P5DV21"/>
<gene>
    <name evidence="1" type="ORF">TorRG33x02_241030</name>
</gene>
<accession>A0A2P5DV21</accession>
<protein>
    <submittedName>
        <fullName evidence="1">Uncharacterized protein</fullName>
    </submittedName>
</protein>
<dbReference type="Proteomes" id="UP000237000">
    <property type="component" value="Unassembled WGS sequence"/>
</dbReference>
<keyword evidence="2" id="KW-1185">Reference proteome</keyword>